<keyword evidence="1" id="KW-0732">Signal</keyword>
<protein>
    <submittedName>
        <fullName evidence="2">Uncharacterized protein</fullName>
    </submittedName>
</protein>
<dbReference type="RefSeq" id="WP_160891041.1">
    <property type="nucleotide sequence ID" value="NZ_WUMU01000001.1"/>
</dbReference>
<comment type="caution">
    <text evidence="2">The sequence shown here is derived from an EMBL/GenBank/DDBJ whole genome shotgun (WGS) entry which is preliminary data.</text>
</comment>
<keyword evidence="3" id="KW-1185">Reference proteome</keyword>
<accession>A0A6L7FYZ9</accession>
<dbReference type="EMBL" id="WUMU01000001">
    <property type="protein sequence ID" value="MXN16506.1"/>
    <property type="molecule type" value="Genomic_DNA"/>
</dbReference>
<evidence type="ECO:0000256" key="1">
    <source>
        <dbReference type="SAM" id="SignalP"/>
    </source>
</evidence>
<gene>
    <name evidence="2" type="ORF">GR170_01560</name>
</gene>
<organism evidence="2 3">
    <name type="scientific">Pseudooceanicola albus</name>
    <dbReference type="NCBI Taxonomy" id="2692189"/>
    <lineage>
        <taxon>Bacteria</taxon>
        <taxon>Pseudomonadati</taxon>
        <taxon>Pseudomonadota</taxon>
        <taxon>Alphaproteobacteria</taxon>
        <taxon>Rhodobacterales</taxon>
        <taxon>Paracoccaceae</taxon>
        <taxon>Pseudooceanicola</taxon>
    </lineage>
</organism>
<feature type="signal peptide" evidence="1">
    <location>
        <begin position="1"/>
        <end position="26"/>
    </location>
</feature>
<sequence length="173" mass="17807">MKKTAALSALALALALSTAVALPALAYDGPVDTVTADMPEPVTVTSPSVGGYARALEGDIDAAIVAALQTPTGVPGGITVATTLDRMDIESNYQTPEPDYSGLRGTVEVRDANGVVLRRLPIDLRAEAAPVVDAPANAVIVPPSLDSYYAAMVKVFAEKAVGDIRSLPDFQAS</sequence>
<evidence type="ECO:0000313" key="2">
    <source>
        <dbReference type="EMBL" id="MXN16506.1"/>
    </source>
</evidence>
<reference evidence="2 3" key="1">
    <citation type="submission" date="2019-12" db="EMBL/GenBank/DDBJ databases">
        <authorList>
            <person name="Li M."/>
        </authorList>
    </citation>
    <scope>NUCLEOTIDE SEQUENCE [LARGE SCALE GENOMIC DNA]</scope>
    <source>
        <strain evidence="2 3">GBMRC 2024</strain>
    </source>
</reference>
<dbReference type="Proteomes" id="UP000477911">
    <property type="component" value="Unassembled WGS sequence"/>
</dbReference>
<dbReference type="AlphaFoldDB" id="A0A6L7FYZ9"/>
<feature type="chain" id="PRO_5026785147" evidence="1">
    <location>
        <begin position="27"/>
        <end position="173"/>
    </location>
</feature>
<name>A0A6L7FYZ9_9RHOB</name>
<proteinExistence type="predicted"/>
<evidence type="ECO:0000313" key="3">
    <source>
        <dbReference type="Proteomes" id="UP000477911"/>
    </source>
</evidence>